<reference evidence="1" key="1">
    <citation type="submission" date="2018-10" db="EMBL/GenBank/DDBJ databases">
        <title>Hidden diversity of soil giant viruses.</title>
        <authorList>
            <person name="Schulz F."/>
            <person name="Alteio L."/>
            <person name="Goudeau D."/>
            <person name="Ryan E.M."/>
            <person name="Malmstrom R.R."/>
            <person name="Blanchard J."/>
            <person name="Woyke T."/>
        </authorList>
    </citation>
    <scope>NUCLEOTIDE SEQUENCE</scope>
    <source>
        <strain evidence="1">HYV1</strain>
    </source>
</reference>
<sequence length="127" mass="14303">MVLYNIFGTNSAFENNLSDSEVQADEYIWCSNIESNTTRYTERGLLIMSLITSPIMNNVSPGIKPISIYYSPGTFLNTTLNLLIFLNNAIIDKTLRMFHRASSRSKYNALNKKCKTASSFINSTLSL</sequence>
<dbReference type="EMBL" id="MK072405">
    <property type="protein sequence ID" value="AYV84370.1"/>
    <property type="molecule type" value="Genomic_DNA"/>
</dbReference>
<accession>A0A3G5AAV5</accession>
<organism evidence="1">
    <name type="scientific">Hyperionvirus sp</name>
    <dbReference type="NCBI Taxonomy" id="2487770"/>
    <lineage>
        <taxon>Viruses</taxon>
        <taxon>Varidnaviria</taxon>
        <taxon>Bamfordvirae</taxon>
        <taxon>Nucleocytoviricota</taxon>
        <taxon>Megaviricetes</taxon>
        <taxon>Imitervirales</taxon>
        <taxon>Mimiviridae</taxon>
        <taxon>Klosneuvirinae</taxon>
    </lineage>
</organism>
<protein>
    <submittedName>
        <fullName evidence="1">Uncharacterized protein</fullName>
    </submittedName>
</protein>
<proteinExistence type="predicted"/>
<evidence type="ECO:0000313" key="1">
    <source>
        <dbReference type="EMBL" id="AYV84370.1"/>
    </source>
</evidence>
<name>A0A3G5AAV5_9VIRU</name>
<gene>
    <name evidence="1" type="ORF">Hyperionvirus23_37</name>
</gene>